<proteinExistence type="predicted"/>
<feature type="region of interest" description="Disordered" evidence="1">
    <location>
        <begin position="1"/>
        <end position="30"/>
    </location>
</feature>
<gene>
    <name evidence="2" type="ORF">HU200_038066</name>
</gene>
<sequence>MGSRQPGAWPLPTASPARMGGREKGQADRKGAQRNFAVVVVRGFRDVNVGIFHRKLKSVPRGEACVVGRNVSGDLIAKSVELSGDLRVYKDDKDLDSKTSKAWEVVTSIFLCSFEAPVGGKSNSHPEGRRDNLPQEHLDIDSMGYPKLPPTMLDEPFGDMHGKGVWSKLGKKAHSRINRSVVALASFNDLSVASKQQKDKWDVRAL</sequence>
<dbReference type="PANTHER" id="PTHR18868:SF29">
    <property type="match status" value="1"/>
</dbReference>
<comment type="caution">
    <text evidence="2">The sequence shown here is derived from an EMBL/GenBank/DDBJ whole genome shotgun (WGS) entry which is preliminary data.</text>
</comment>
<dbReference type="PANTHER" id="PTHR18868">
    <property type="entry name" value="OS07G0665300 PROTEIN-RELATED"/>
    <property type="match status" value="1"/>
</dbReference>
<accession>A0A835EMF2</accession>
<keyword evidence="3" id="KW-1185">Reference proteome</keyword>
<evidence type="ECO:0000313" key="3">
    <source>
        <dbReference type="Proteomes" id="UP000636709"/>
    </source>
</evidence>
<dbReference type="AlphaFoldDB" id="A0A835EMF2"/>
<dbReference type="Proteomes" id="UP000636709">
    <property type="component" value="Unassembled WGS sequence"/>
</dbReference>
<feature type="compositionally biased region" description="Basic and acidic residues" evidence="1">
    <location>
        <begin position="20"/>
        <end position="30"/>
    </location>
</feature>
<name>A0A835EMF2_9POAL</name>
<protein>
    <submittedName>
        <fullName evidence="2">Uncharacterized protein</fullName>
    </submittedName>
</protein>
<organism evidence="2 3">
    <name type="scientific">Digitaria exilis</name>
    <dbReference type="NCBI Taxonomy" id="1010633"/>
    <lineage>
        <taxon>Eukaryota</taxon>
        <taxon>Viridiplantae</taxon>
        <taxon>Streptophyta</taxon>
        <taxon>Embryophyta</taxon>
        <taxon>Tracheophyta</taxon>
        <taxon>Spermatophyta</taxon>
        <taxon>Magnoliopsida</taxon>
        <taxon>Liliopsida</taxon>
        <taxon>Poales</taxon>
        <taxon>Poaceae</taxon>
        <taxon>PACMAD clade</taxon>
        <taxon>Panicoideae</taxon>
        <taxon>Panicodae</taxon>
        <taxon>Paniceae</taxon>
        <taxon>Anthephorinae</taxon>
        <taxon>Digitaria</taxon>
    </lineage>
</organism>
<dbReference type="EMBL" id="JACEFO010001901">
    <property type="protein sequence ID" value="KAF8694957.1"/>
    <property type="molecule type" value="Genomic_DNA"/>
</dbReference>
<evidence type="ECO:0000313" key="2">
    <source>
        <dbReference type="EMBL" id="KAF8694957.1"/>
    </source>
</evidence>
<evidence type="ECO:0000256" key="1">
    <source>
        <dbReference type="SAM" id="MobiDB-lite"/>
    </source>
</evidence>
<reference evidence="2" key="1">
    <citation type="submission" date="2020-07" db="EMBL/GenBank/DDBJ databases">
        <title>Genome sequence and genetic diversity analysis of an under-domesticated orphan crop, white fonio (Digitaria exilis).</title>
        <authorList>
            <person name="Bennetzen J.L."/>
            <person name="Chen S."/>
            <person name="Ma X."/>
            <person name="Wang X."/>
            <person name="Yssel A.E.J."/>
            <person name="Chaluvadi S.R."/>
            <person name="Johnson M."/>
            <person name="Gangashetty P."/>
            <person name="Hamidou F."/>
            <person name="Sanogo M.D."/>
            <person name="Zwaenepoel A."/>
            <person name="Wallace J."/>
            <person name="Van De Peer Y."/>
            <person name="Van Deynze A."/>
        </authorList>
    </citation>
    <scope>NUCLEOTIDE SEQUENCE</scope>
    <source>
        <tissue evidence="2">Leaves</tissue>
    </source>
</reference>